<dbReference type="EMBL" id="JANBPY010002426">
    <property type="protein sequence ID" value="KAJ1955049.1"/>
    <property type="molecule type" value="Genomic_DNA"/>
</dbReference>
<keyword evidence="3" id="KW-1185">Reference proteome</keyword>
<sequence length="353" mass="40414">MKVYHASLTIAFFAFVTATSVVGGPQEGGGDFFDGGDYGGSHHKDHRHHFDNADSFTDLRSQNYRHSHEPRKGWVINTDKFFVESYREAILDVGDNDHLLKYRKMDRMSLLFNEEMKSYKDGHNPHKLLNRGEGNFEPEYLKQVFHDQLIILAYVSEAKELAKKSLQHIDKLTNQWSLGAILSKSSNKKEMEKLRRVVVTQVTTLAALAAQRFDFDLLSSLMKIMSDFKKGFVDDAKFAVTAIIAQFIEPDNYQHIEGFQGIWKKMVNKVAKQKRPHKDMPDFMHCLQWFGMEKASEVIYGKGERKSAEPTPGSIDKCTKYFFYGVEKPDGDIAHEDFVLGYAPPRTEATNNP</sequence>
<proteinExistence type="predicted"/>
<organism evidence="2 3">
    <name type="scientific">Dispira parvispora</name>
    <dbReference type="NCBI Taxonomy" id="1520584"/>
    <lineage>
        <taxon>Eukaryota</taxon>
        <taxon>Fungi</taxon>
        <taxon>Fungi incertae sedis</taxon>
        <taxon>Zoopagomycota</taxon>
        <taxon>Kickxellomycotina</taxon>
        <taxon>Dimargaritomycetes</taxon>
        <taxon>Dimargaritales</taxon>
        <taxon>Dimargaritaceae</taxon>
        <taxon>Dispira</taxon>
    </lineage>
</organism>
<keyword evidence="1" id="KW-0732">Signal</keyword>
<comment type="caution">
    <text evidence="2">The sequence shown here is derived from an EMBL/GenBank/DDBJ whole genome shotgun (WGS) entry which is preliminary data.</text>
</comment>
<evidence type="ECO:0000313" key="3">
    <source>
        <dbReference type="Proteomes" id="UP001150925"/>
    </source>
</evidence>
<evidence type="ECO:0000256" key="1">
    <source>
        <dbReference type="SAM" id="SignalP"/>
    </source>
</evidence>
<feature type="chain" id="PRO_5040823922" evidence="1">
    <location>
        <begin position="19"/>
        <end position="353"/>
    </location>
</feature>
<feature type="signal peptide" evidence="1">
    <location>
        <begin position="1"/>
        <end position="18"/>
    </location>
</feature>
<protein>
    <submittedName>
        <fullName evidence="2">Uncharacterized protein</fullName>
    </submittedName>
</protein>
<reference evidence="2" key="1">
    <citation type="submission" date="2022-07" db="EMBL/GenBank/DDBJ databases">
        <title>Phylogenomic reconstructions and comparative analyses of Kickxellomycotina fungi.</title>
        <authorList>
            <person name="Reynolds N.K."/>
            <person name="Stajich J.E."/>
            <person name="Barry K."/>
            <person name="Grigoriev I.V."/>
            <person name="Crous P."/>
            <person name="Smith M.E."/>
        </authorList>
    </citation>
    <scope>NUCLEOTIDE SEQUENCE</scope>
    <source>
        <strain evidence="2">RSA 1196</strain>
    </source>
</reference>
<gene>
    <name evidence="2" type="ORF">IWQ62_005616</name>
</gene>
<evidence type="ECO:0000313" key="2">
    <source>
        <dbReference type="EMBL" id="KAJ1955049.1"/>
    </source>
</evidence>
<dbReference type="AlphaFoldDB" id="A0A9W8AJM9"/>
<dbReference type="Proteomes" id="UP001150925">
    <property type="component" value="Unassembled WGS sequence"/>
</dbReference>
<name>A0A9W8AJM9_9FUNG</name>
<accession>A0A9W8AJM9</accession>